<protein>
    <submittedName>
        <fullName evidence="1">Uncharacterized protein</fullName>
    </submittedName>
</protein>
<evidence type="ECO:0000313" key="2">
    <source>
        <dbReference type="Proteomes" id="UP000003613"/>
    </source>
</evidence>
<name>I4HF09_MICAE</name>
<accession>I4HF09</accession>
<organism evidence="1 2">
    <name type="scientific">Microcystis aeruginosa PCC 9807</name>
    <dbReference type="NCBI Taxonomy" id="1160283"/>
    <lineage>
        <taxon>Bacteria</taxon>
        <taxon>Bacillati</taxon>
        <taxon>Cyanobacteriota</taxon>
        <taxon>Cyanophyceae</taxon>
        <taxon>Oscillatoriophycideae</taxon>
        <taxon>Chroococcales</taxon>
        <taxon>Microcystaceae</taxon>
        <taxon>Microcystis</taxon>
    </lineage>
</organism>
<evidence type="ECO:0000313" key="1">
    <source>
        <dbReference type="EMBL" id="CCI20633.1"/>
    </source>
</evidence>
<sequence length="54" mass="6366">MRFFVDNSWKYVDSVGYVSLPDLAYVKTRERFEKRQTGSTFINAKPGEPIINFF</sequence>
<gene>
    <name evidence="1" type="ORF">MICAF_920001</name>
</gene>
<comment type="caution">
    <text evidence="1">The sequence shown here is derived from an EMBL/GenBank/DDBJ whole genome shotgun (WGS) entry which is preliminary data.</text>
</comment>
<reference evidence="1 2" key="1">
    <citation type="submission" date="2012-04" db="EMBL/GenBank/DDBJ databases">
        <authorList>
            <person name="Genoscope - CEA"/>
        </authorList>
    </citation>
    <scope>NUCLEOTIDE SEQUENCE [LARGE SCALE GENOMIC DNA]</scope>
    <source>
        <strain evidence="1 2">9807</strain>
    </source>
</reference>
<dbReference type="EMBL" id="CAIM01000775">
    <property type="protein sequence ID" value="CCI20633.1"/>
    <property type="molecule type" value="Genomic_DNA"/>
</dbReference>
<proteinExistence type="predicted"/>
<dbReference type="Proteomes" id="UP000003613">
    <property type="component" value="Unassembled WGS sequence"/>
</dbReference>
<dbReference type="HOGENOM" id="CLU_3045317_0_0_3"/>
<dbReference type="AlphaFoldDB" id="I4HF09"/>